<feature type="transmembrane region" description="Helical" evidence="12">
    <location>
        <begin position="176"/>
        <end position="197"/>
    </location>
</feature>
<evidence type="ECO:0000256" key="9">
    <source>
        <dbReference type="ARBA" id="ARBA00044504"/>
    </source>
</evidence>
<feature type="transmembrane region" description="Helical" evidence="12">
    <location>
        <begin position="146"/>
        <end position="164"/>
    </location>
</feature>
<feature type="transmembrane region" description="Helical" evidence="12">
    <location>
        <begin position="61"/>
        <end position="81"/>
    </location>
</feature>
<keyword evidence="6" id="KW-0769">Symport</keyword>
<keyword evidence="7 12" id="KW-1133">Transmembrane helix</keyword>
<feature type="transmembrane region" description="Helical" evidence="12">
    <location>
        <begin position="112"/>
        <end position="134"/>
    </location>
</feature>
<keyword evidence="5 12" id="KW-0812">Transmembrane</keyword>
<feature type="transmembrane region" description="Helical" evidence="12">
    <location>
        <begin position="444"/>
        <end position="468"/>
    </location>
</feature>
<dbReference type="FunFam" id="1.20.1250.20:FF:000025">
    <property type="entry name" value="probable polyol transporter 4"/>
    <property type="match status" value="1"/>
</dbReference>
<comment type="similarity">
    <text evidence="9">Belongs to the major facilitator superfamily. Phosphate:H(+) symporter (TC 2.A.1.9) family.</text>
</comment>
<accession>A0ABD3A0Z6</accession>
<dbReference type="InterPro" id="IPR036259">
    <property type="entry name" value="MFS_trans_sf"/>
</dbReference>
<protein>
    <recommendedName>
        <fullName evidence="13">Major facilitator superfamily (MFS) profile domain-containing protein</fullName>
    </recommendedName>
</protein>
<dbReference type="Pfam" id="PF00083">
    <property type="entry name" value="Sugar_tr"/>
    <property type="match status" value="1"/>
</dbReference>
<dbReference type="GO" id="GO:0016020">
    <property type="term" value="C:membrane"/>
    <property type="evidence" value="ECO:0007669"/>
    <property type="project" value="UniProtKB-SubCell"/>
</dbReference>
<dbReference type="PRINTS" id="PR00171">
    <property type="entry name" value="SUGRTRNSPORT"/>
</dbReference>
<evidence type="ECO:0000259" key="13">
    <source>
        <dbReference type="PROSITE" id="PS50850"/>
    </source>
</evidence>
<sequence length="508" mass="55028">MATSMENGIGENRPKLNAYACACAIVASMISIIFGYDTGVMSGAMIFIKEEFEVKESQLEIIAGILNLCALVGSLCAGRISDIIGRRYTIIVAALIFMLGSLVMGYSPNYAVLLAGRCTAGVGVGFALMIAPVYSAEISSPTYRGFLSSLPEVGISVGILLGYISNVAFSGLPLHLGWRIMLGIAAIPSLSLAIGLLKMPESPRWLVMQGRLGDAKKIMYKVSNDAEEAESRLKDMKKAVGIDENCNDDIVKLPNTNARHGEGVWKELLIRPTPAVRWILLAAVGIHFFEHATGIEAVILYGPRIFKKAGVREKKKLLRATVGVGLTKLTCIIISTFLVDRVGRRKLLLTSVFGMILALTGLATCLTIVDHSGDQKIIWALVLSLVATYAFVMFFNLGLGPVTWVYSSEIFPLKLRAQGAGIGVAVNRLMNATVSMTFLSLSKAITIGGAFYLFAGISVVAWVFFFFFCPETKGRSLEEIEVIFSRRRGSRSPAMPNNKEVDLQSVTN</sequence>
<dbReference type="InterPro" id="IPR020846">
    <property type="entry name" value="MFS_dom"/>
</dbReference>
<proteinExistence type="inferred from homology"/>
<dbReference type="InterPro" id="IPR005829">
    <property type="entry name" value="Sugar_transporter_CS"/>
</dbReference>
<evidence type="ECO:0000256" key="4">
    <source>
        <dbReference type="ARBA" id="ARBA00022597"/>
    </source>
</evidence>
<feature type="transmembrane region" description="Helical" evidence="12">
    <location>
        <begin position="16"/>
        <end position="36"/>
    </location>
</feature>
<evidence type="ECO:0000256" key="6">
    <source>
        <dbReference type="ARBA" id="ARBA00022847"/>
    </source>
</evidence>
<feature type="transmembrane region" description="Helical" evidence="12">
    <location>
        <begin position="377"/>
        <end position="399"/>
    </location>
</feature>
<keyword evidence="4" id="KW-0762">Sugar transport</keyword>
<evidence type="ECO:0000256" key="5">
    <source>
        <dbReference type="ARBA" id="ARBA00022692"/>
    </source>
</evidence>
<dbReference type="PROSITE" id="PS00216">
    <property type="entry name" value="SUGAR_TRANSPORT_1"/>
    <property type="match status" value="1"/>
</dbReference>
<organism evidence="14 15">
    <name type="scientific">Cinchona calisaya</name>
    <dbReference type="NCBI Taxonomy" id="153742"/>
    <lineage>
        <taxon>Eukaryota</taxon>
        <taxon>Viridiplantae</taxon>
        <taxon>Streptophyta</taxon>
        <taxon>Embryophyta</taxon>
        <taxon>Tracheophyta</taxon>
        <taxon>Spermatophyta</taxon>
        <taxon>Magnoliopsida</taxon>
        <taxon>eudicotyledons</taxon>
        <taxon>Gunneridae</taxon>
        <taxon>Pentapetalae</taxon>
        <taxon>asterids</taxon>
        <taxon>lamiids</taxon>
        <taxon>Gentianales</taxon>
        <taxon>Rubiaceae</taxon>
        <taxon>Cinchonoideae</taxon>
        <taxon>Cinchoneae</taxon>
        <taxon>Cinchona</taxon>
    </lineage>
</organism>
<dbReference type="GO" id="GO:0015293">
    <property type="term" value="F:symporter activity"/>
    <property type="evidence" value="ECO:0007669"/>
    <property type="project" value="UniProtKB-KW"/>
</dbReference>
<dbReference type="InterPro" id="IPR003663">
    <property type="entry name" value="Sugar/inositol_transpt"/>
</dbReference>
<dbReference type="SUPFAM" id="SSF103473">
    <property type="entry name" value="MFS general substrate transporter"/>
    <property type="match status" value="1"/>
</dbReference>
<dbReference type="EMBL" id="JBJUIK010000006">
    <property type="protein sequence ID" value="KAL3525404.1"/>
    <property type="molecule type" value="Genomic_DNA"/>
</dbReference>
<evidence type="ECO:0000256" key="2">
    <source>
        <dbReference type="ARBA" id="ARBA00010992"/>
    </source>
</evidence>
<feature type="transmembrane region" description="Helical" evidence="12">
    <location>
        <begin position="317"/>
        <end position="339"/>
    </location>
</feature>
<feature type="transmembrane region" description="Helical" evidence="12">
    <location>
        <begin position="351"/>
        <end position="370"/>
    </location>
</feature>
<evidence type="ECO:0000256" key="7">
    <source>
        <dbReference type="ARBA" id="ARBA00022989"/>
    </source>
</evidence>
<dbReference type="AlphaFoldDB" id="A0ABD3A0Z6"/>
<comment type="subcellular location">
    <subcellularLocation>
        <location evidence="1">Membrane</location>
        <topology evidence="1">Multi-pass membrane protein</topology>
    </subcellularLocation>
</comment>
<dbReference type="NCBIfam" id="TIGR00879">
    <property type="entry name" value="SP"/>
    <property type="match status" value="1"/>
</dbReference>
<dbReference type="PROSITE" id="PS50850">
    <property type="entry name" value="MFS"/>
    <property type="match status" value="1"/>
</dbReference>
<dbReference type="InterPro" id="IPR005828">
    <property type="entry name" value="MFS_sugar_transport-like"/>
</dbReference>
<name>A0ABD3A0Z6_9GENT</name>
<dbReference type="PANTHER" id="PTHR48020">
    <property type="entry name" value="PROTON MYO-INOSITOL COTRANSPORTER"/>
    <property type="match status" value="1"/>
</dbReference>
<reference evidence="14 15" key="1">
    <citation type="submission" date="2024-11" db="EMBL/GenBank/DDBJ databases">
        <title>A near-complete genome assembly of Cinchona calisaya.</title>
        <authorList>
            <person name="Lian D.C."/>
            <person name="Zhao X.W."/>
            <person name="Wei L."/>
        </authorList>
    </citation>
    <scope>NUCLEOTIDE SEQUENCE [LARGE SCALE GENOMIC DNA]</scope>
    <source>
        <tissue evidence="14">Nenye</tissue>
    </source>
</reference>
<dbReference type="PANTHER" id="PTHR48020:SF49">
    <property type="entry name" value="SUGAR TRANSPORTER"/>
    <property type="match status" value="1"/>
</dbReference>
<evidence type="ECO:0000256" key="3">
    <source>
        <dbReference type="ARBA" id="ARBA00022448"/>
    </source>
</evidence>
<evidence type="ECO:0000256" key="11">
    <source>
        <dbReference type="SAM" id="MobiDB-lite"/>
    </source>
</evidence>
<feature type="domain" description="Major facilitator superfamily (MFS) profile" evidence="13">
    <location>
        <begin position="23"/>
        <end position="473"/>
    </location>
</feature>
<keyword evidence="15" id="KW-1185">Reference proteome</keyword>
<feature type="region of interest" description="Disordered" evidence="11">
    <location>
        <begin position="489"/>
        <end position="508"/>
    </location>
</feature>
<dbReference type="Proteomes" id="UP001630127">
    <property type="component" value="Unassembled WGS sequence"/>
</dbReference>
<dbReference type="Gene3D" id="1.20.1250.20">
    <property type="entry name" value="MFS general substrate transporter like domains"/>
    <property type="match status" value="1"/>
</dbReference>
<gene>
    <name evidence="14" type="ORF">ACH5RR_013776</name>
</gene>
<evidence type="ECO:0000313" key="14">
    <source>
        <dbReference type="EMBL" id="KAL3525404.1"/>
    </source>
</evidence>
<feature type="transmembrane region" description="Helical" evidence="12">
    <location>
        <begin position="88"/>
        <end position="106"/>
    </location>
</feature>
<dbReference type="InterPro" id="IPR050814">
    <property type="entry name" value="Myo-inositol_Transporter"/>
</dbReference>
<evidence type="ECO:0000256" key="1">
    <source>
        <dbReference type="ARBA" id="ARBA00004141"/>
    </source>
</evidence>
<keyword evidence="3 10" id="KW-0813">Transport</keyword>
<evidence type="ECO:0000256" key="10">
    <source>
        <dbReference type="RuleBase" id="RU003346"/>
    </source>
</evidence>
<evidence type="ECO:0000313" key="15">
    <source>
        <dbReference type="Proteomes" id="UP001630127"/>
    </source>
</evidence>
<keyword evidence="8 12" id="KW-0472">Membrane</keyword>
<comment type="similarity">
    <text evidence="2 10">Belongs to the major facilitator superfamily. Sugar transporter (TC 2.A.1.1) family.</text>
</comment>
<evidence type="ECO:0000256" key="12">
    <source>
        <dbReference type="SAM" id="Phobius"/>
    </source>
</evidence>
<comment type="caution">
    <text evidence="14">The sequence shown here is derived from an EMBL/GenBank/DDBJ whole genome shotgun (WGS) entry which is preliminary data.</text>
</comment>
<evidence type="ECO:0000256" key="8">
    <source>
        <dbReference type="ARBA" id="ARBA00023136"/>
    </source>
</evidence>